<proteinExistence type="predicted"/>
<reference evidence="1" key="1">
    <citation type="submission" date="2014-08" db="EMBL/GenBank/DDBJ databases">
        <authorList>
            <person name="Murali S."/>
            <person name="Richards S."/>
            <person name="Bandaranaike D."/>
            <person name="Bellair M."/>
            <person name="Blankenburg K."/>
            <person name="Chao H."/>
            <person name="Dinh H."/>
            <person name="Doddapaneni H."/>
            <person name="Dugan-Rocha S."/>
            <person name="Elkadiri S."/>
            <person name="Gnanaolivu R."/>
            <person name="Hughes D."/>
            <person name="Lee S."/>
            <person name="Li M."/>
            <person name="Ming W."/>
            <person name="Munidasa M."/>
            <person name="Muniz J."/>
            <person name="Nguyen L."/>
            <person name="Osuji N."/>
            <person name="Pu L.-L."/>
            <person name="Puazo M."/>
            <person name="Skinner E."/>
            <person name="Qu C."/>
            <person name="Quiroz J."/>
            <person name="Raj R."/>
            <person name="Weissenberger G."/>
            <person name="Xin Y."/>
            <person name="Zou X."/>
            <person name="Han Y."/>
            <person name="Worley K."/>
            <person name="Muzny D."/>
            <person name="Gibbs R."/>
        </authorList>
    </citation>
    <scope>NUCLEOTIDE SEQUENCE</scope>
    <source>
        <strain evidence="1">HAZT.00-mixed</strain>
        <tissue evidence="1">Whole organism</tissue>
    </source>
</reference>
<reference evidence="1" key="2">
    <citation type="journal article" date="2018" name="Environ. Sci. Technol.">
        <title>The Toxicogenome of Hyalella azteca: A Model for Sediment Ecotoxicology and Evolutionary Toxicology.</title>
        <authorList>
            <person name="Poynton H.C."/>
            <person name="Hasenbein S."/>
            <person name="Benoit J.B."/>
            <person name="Sepulveda M.S."/>
            <person name="Poelchau M.F."/>
            <person name="Hughes D.S.T."/>
            <person name="Murali S.C."/>
            <person name="Chen S."/>
            <person name="Glastad K.M."/>
            <person name="Goodisman M.A.D."/>
            <person name="Werren J.H."/>
            <person name="Vineis J.H."/>
            <person name="Bowen J.L."/>
            <person name="Friedrich M."/>
            <person name="Jones J."/>
            <person name="Robertson H.M."/>
            <person name="Feyereisen R."/>
            <person name="Mechler-Hickson A."/>
            <person name="Mathers N."/>
            <person name="Lee C.E."/>
            <person name="Colbourne J.K."/>
            <person name="Biales A."/>
            <person name="Johnston J.S."/>
            <person name="Wellborn G.A."/>
            <person name="Rosendale A.J."/>
            <person name="Cridge A.G."/>
            <person name="Munoz-Torres M.C."/>
            <person name="Bain P.A."/>
            <person name="Manny A.R."/>
            <person name="Major K.M."/>
            <person name="Lambert F.N."/>
            <person name="Vulpe C.D."/>
            <person name="Tuck P."/>
            <person name="Blalock B.J."/>
            <person name="Lin Y.Y."/>
            <person name="Smith M.E."/>
            <person name="Ochoa-Acuna H."/>
            <person name="Chen M.M."/>
            <person name="Childers C.P."/>
            <person name="Qu J."/>
            <person name="Dugan S."/>
            <person name="Lee S.L."/>
            <person name="Chao H."/>
            <person name="Dinh H."/>
            <person name="Han Y."/>
            <person name="Doddapaneni H."/>
            <person name="Worley K.C."/>
            <person name="Muzny D.M."/>
            <person name="Gibbs R.A."/>
            <person name="Richards S."/>
        </authorList>
    </citation>
    <scope>NUCLEOTIDE SEQUENCE</scope>
    <source>
        <strain evidence="1">HAZT.00-mixed</strain>
        <tissue evidence="1">Whole organism</tissue>
    </source>
</reference>
<dbReference type="EMBL" id="JQDR03002543">
    <property type="protein sequence ID" value="KAA0203032.1"/>
    <property type="molecule type" value="Genomic_DNA"/>
</dbReference>
<dbReference type="InterPro" id="IPR015683">
    <property type="entry name" value="Ionotropic_Glu_rcpt"/>
</dbReference>
<organism evidence="1">
    <name type="scientific">Hyalella azteca</name>
    <name type="common">Amphipod</name>
    <dbReference type="NCBI Taxonomy" id="294128"/>
    <lineage>
        <taxon>Eukaryota</taxon>
        <taxon>Metazoa</taxon>
        <taxon>Ecdysozoa</taxon>
        <taxon>Arthropoda</taxon>
        <taxon>Crustacea</taxon>
        <taxon>Multicrustacea</taxon>
        <taxon>Malacostraca</taxon>
        <taxon>Eumalacostraca</taxon>
        <taxon>Peracarida</taxon>
        <taxon>Amphipoda</taxon>
        <taxon>Senticaudata</taxon>
        <taxon>Talitrida</taxon>
        <taxon>Talitroidea</taxon>
        <taxon>Hyalellidae</taxon>
        <taxon>Hyalella</taxon>
    </lineage>
</organism>
<dbReference type="SUPFAM" id="SSF53850">
    <property type="entry name" value="Periplasmic binding protein-like II"/>
    <property type="match status" value="1"/>
</dbReference>
<dbReference type="AlphaFoldDB" id="A0A6A0HBF8"/>
<sequence length="87" mass="9975">MWDYMGTQRTMKNSVKEGIRAIKNKELDAFIYDATVLDYWVGQDEDCQILTVGSWYALTGYGLAFPRGSKHLLAFNKQLMIYKENGG</sequence>
<dbReference type="Gene3D" id="3.40.190.10">
    <property type="entry name" value="Periplasmic binding protein-like II"/>
    <property type="match status" value="1"/>
</dbReference>
<gene>
    <name evidence="1" type="ORF">HAZT_HAZT011625</name>
</gene>
<dbReference type="PANTHER" id="PTHR18966">
    <property type="entry name" value="IONOTROPIC GLUTAMATE RECEPTOR"/>
    <property type="match status" value="1"/>
</dbReference>
<accession>A0A6A0HBF8</accession>
<dbReference type="OrthoDB" id="5984008at2759"/>
<protein>
    <submittedName>
        <fullName evidence="1">Uncharacterized protein</fullName>
    </submittedName>
</protein>
<comment type="caution">
    <text evidence="1">The sequence shown here is derived from an EMBL/GenBank/DDBJ whole genome shotgun (WGS) entry which is preliminary data.</text>
</comment>
<name>A0A6A0HBF8_HYAAZ</name>
<reference evidence="1" key="3">
    <citation type="submission" date="2019-06" db="EMBL/GenBank/DDBJ databases">
        <authorList>
            <person name="Poynton C."/>
            <person name="Hasenbein S."/>
            <person name="Benoit J.B."/>
            <person name="Sepulveda M.S."/>
            <person name="Poelchau M.F."/>
            <person name="Murali S.C."/>
            <person name="Chen S."/>
            <person name="Glastad K.M."/>
            <person name="Werren J.H."/>
            <person name="Vineis J.H."/>
            <person name="Bowen J.L."/>
            <person name="Friedrich M."/>
            <person name="Jones J."/>
            <person name="Robertson H.M."/>
            <person name="Feyereisen R."/>
            <person name="Mechler-Hickson A."/>
            <person name="Mathers N."/>
            <person name="Lee C.E."/>
            <person name="Colbourne J.K."/>
            <person name="Biales A."/>
            <person name="Johnston J.S."/>
            <person name="Wellborn G.A."/>
            <person name="Rosendale A.J."/>
            <person name="Cridge A.G."/>
            <person name="Munoz-Torres M.C."/>
            <person name="Bain P.A."/>
            <person name="Manny A.R."/>
            <person name="Major K.M."/>
            <person name="Lambert F.N."/>
            <person name="Vulpe C.D."/>
            <person name="Tuck P."/>
            <person name="Blalock B.J."/>
            <person name="Lin Y.-Y."/>
            <person name="Smith M.E."/>
            <person name="Ochoa-Acuna H."/>
            <person name="Chen M.-J.M."/>
            <person name="Childers C.P."/>
            <person name="Qu J."/>
            <person name="Dugan S."/>
            <person name="Lee S.L."/>
            <person name="Chao H."/>
            <person name="Dinh H."/>
            <person name="Han Y."/>
            <person name="Doddapaneni H."/>
            <person name="Worley K.C."/>
            <person name="Muzny D.M."/>
            <person name="Gibbs R.A."/>
            <person name="Richards S."/>
        </authorList>
    </citation>
    <scope>NUCLEOTIDE SEQUENCE</scope>
    <source>
        <strain evidence="1">HAZT.00-mixed</strain>
        <tissue evidence="1">Whole organism</tissue>
    </source>
</reference>
<dbReference type="Proteomes" id="UP000711488">
    <property type="component" value="Unassembled WGS sequence"/>
</dbReference>
<evidence type="ECO:0000313" key="1">
    <source>
        <dbReference type="EMBL" id="KAA0203032.1"/>
    </source>
</evidence>